<gene>
    <name evidence="17" type="ORF">G3572_08060</name>
</gene>
<dbReference type="InterPro" id="IPR002545">
    <property type="entry name" value="CheW-lke_dom"/>
</dbReference>
<dbReference type="SUPFAM" id="SSF55874">
    <property type="entry name" value="ATPase domain of HSP90 chaperone/DNA topoisomerase II/histidine kinase"/>
    <property type="match status" value="1"/>
</dbReference>
<keyword evidence="18" id="KW-1185">Reference proteome</keyword>
<dbReference type="PANTHER" id="PTHR43395:SF10">
    <property type="entry name" value="CHEMOTAXIS PROTEIN CHEA"/>
    <property type="match status" value="1"/>
</dbReference>
<accession>A0A6B3RQ68</accession>
<dbReference type="PROSITE" id="PS50894">
    <property type="entry name" value="HPT"/>
    <property type="match status" value="1"/>
</dbReference>
<keyword evidence="4" id="KW-0145">Chemotaxis</keyword>
<dbReference type="InterPro" id="IPR036641">
    <property type="entry name" value="HPT_dom_sf"/>
</dbReference>
<dbReference type="Proteomes" id="UP000481421">
    <property type="component" value="Unassembled WGS sequence"/>
</dbReference>
<dbReference type="CDD" id="cd16916">
    <property type="entry name" value="HATPase_CheA-like"/>
    <property type="match status" value="1"/>
</dbReference>
<dbReference type="Pfam" id="PF01584">
    <property type="entry name" value="CheW"/>
    <property type="match status" value="1"/>
</dbReference>
<sequence>MSDEMSAIFREELRDLLESLEKGLLDLKSRPTDMGLVNQVFRDLHTVKGSGAMFGFTDLAAFIHEFETVFDRIRAGVLPVGPEILRLALAAKDEIPGLVDNEPDPDGRRDGILAALVGLMNPGQPPAASAEAGAQANGQGPAPDLPAAPSGPSHLRFRLSSGAFAMGARPEILLDELRGLGATEITADLTELPSLDRLDVEDCWLGWSMSLPAEISAQQLEEVFMFVDADWSLVPAEPAAPAPSGDAVAETAVTLHAPPAADTAPPPAAAAPPGAPAREKPADAAGATVRVPAERLDALMDAVGELVILEARLTELARENRDPALITTAEQITRLAAGLRDATMTMRMVPIRSLVARFRRLVLDLSDKLGKPVEFSVIGEDTKLDKTVIEKLADPLVHILRNAIDHGMETQEQRAETAKAHVGLIELSAEHAGAEVLIRVRDDGRGMDPARIRAKAVAQGLISADTILTESQIFALVFEPGFSTAEKVTELSGRGVGMDVVRRTIESLRGSLEIESKMGHGTTVTLRLPLTLAIIEGLLIEVAGERYTLPMASVQEIVELPADKAQPKKSGDFLDIRGRFVPFLRMRAMFDCAGQPGPEQNVVIVMSGENRVGLVVDRIVGTNQTVIKQMSKLHAGVRAVSGATILGDGSVALILDVAHLVGMGRSQQEPQGREVAA</sequence>
<evidence type="ECO:0000256" key="1">
    <source>
        <dbReference type="ARBA" id="ARBA00000085"/>
    </source>
</evidence>
<dbReference type="Gene3D" id="1.20.120.160">
    <property type="entry name" value="HPT domain"/>
    <property type="match status" value="1"/>
</dbReference>
<dbReference type="EC" id="2.7.13.3" evidence="2"/>
<organism evidence="17 18">
    <name type="scientific">Pseudotabrizicola algicola</name>
    <dbReference type="NCBI Taxonomy" id="2709381"/>
    <lineage>
        <taxon>Bacteria</taxon>
        <taxon>Pseudomonadati</taxon>
        <taxon>Pseudomonadota</taxon>
        <taxon>Alphaproteobacteria</taxon>
        <taxon>Rhodobacterales</taxon>
        <taxon>Paracoccaceae</taxon>
        <taxon>Pseudotabrizicola</taxon>
    </lineage>
</organism>
<evidence type="ECO:0000256" key="4">
    <source>
        <dbReference type="ARBA" id="ARBA00022500"/>
    </source>
</evidence>
<dbReference type="Pfam" id="PF02895">
    <property type="entry name" value="H-kinase_dim"/>
    <property type="match status" value="1"/>
</dbReference>
<evidence type="ECO:0000256" key="11">
    <source>
        <dbReference type="ARBA" id="ARBA00035100"/>
    </source>
</evidence>
<evidence type="ECO:0000256" key="9">
    <source>
        <dbReference type="ARBA" id="ARBA00022840"/>
    </source>
</evidence>
<dbReference type="AlphaFoldDB" id="A0A6B3RQ68"/>
<evidence type="ECO:0000256" key="7">
    <source>
        <dbReference type="ARBA" id="ARBA00022741"/>
    </source>
</evidence>
<evidence type="ECO:0000313" key="17">
    <source>
        <dbReference type="EMBL" id="NEX46155.1"/>
    </source>
</evidence>
<dbReference type="InterPro" id="IPR037006">
    <property type="entry name" value="CheA-like_homodim_sf"/>
</dbReference>
<evidence type="ECO:0000256" key="2">
    <source>
        <dbReference type="ARBA" id="ARBA00012438"/>
    </source>
</evidence>
<dbReference type="SMART" id="SM00260">
    <property type="entry name" value="CheW"/>
    <property type="match status" value="1"/>
</dbReference>
<comment type="caution">
    <text evidence="17">The sequence shown here is derived from an EMBL/GenBank/DDBJ whole genome shotgun (WGS) entry which is preliminary data.</text>
</comment>
<keyword evidence="9" id="KW-0067">ATP-binding</keyword>
<comment type="function">
    <text evidence="11">Involved in the transmission of sensory signals from the chemoreceptors to the flagellar motors. CheA is autophosphorylated; it can transfer its phosphate group to either CheB or CheY.</text>
</comment>
<dbReference type="Gene3D" id="1.10.287.560">
    <property type="entry name" value="Histidine kinase CheA-like, homodimeric domain"/>
    <property type="match status" value="1"/>
</dbReference>
<comment type="catalytic activity">
    <reaction evidence="1">
        <text>ATP + protein L-histidine = ADP + protein N-phospho-L-histidine.</text>
        <dbReference type="EC" id="2.7.13.3"/>
    </reaction>
</comment>
<feature type="region of interest" description="Disordered" evidence="13">
    <location>
        <begin position="124"/>
        <end position="151"/>
    </location>
</feature>
<dbReference type="FunFam" id="3.30.565.10:FF:000016">
    <property type="entry name" value="Chemotaxis protein CheA, putative"/>
    <property type="match status" value="1"/>
</dbReference>
<protein>
    <recommendedName>
        <fullName evidence="3">Chemotaxis protein CheA</fullName>
        <ecNumber evidence="2">2.7.13.3</ecNumber>
    </recommendedName>
</protein>
<dbReference type="SUPFAM" id="SSF50341">
    <property type="entry name" value="CheW-like"/>
    <property type="match status" value="1"/>
</dbReference>
<dbReference type="SUPFAM" id="SSF47384">
    <property type="entry name" value="Homodimeric domain of signal transducing histidine kinase"/>
    <property type="match status" value="1"/>
</dbReference>
<keyword evidence="10" id="KW-0902">Two-component regulatory system</keyword>
<feature type="domain" description="CheW-like" evidence="15">
    <location>
        <begin position="534"/>
        <end position="666"/>
    </location>
</feature>
<feature type="region of interest" description="Disordered" evidence="13">
    <location>
        <begin position="258"/>
        <end position="286"/>
    </location>
</feature>
<feature type="domain" description="HPt" evidence="16">
    <location>
        <begin position="1"/>
        <end position="102"/>
    </location>
</feature>
<dbReference type="SUPFAM" id="SSF47226">
    <property type="entry name" value="Histidine-containing phosphotransfer domain, HPT domain"/>
    <property type="match status" value="1"/>
</dbReference>
<feature type="domain" description="Histidine kinase" evidence="14">
    <location>
        <begin position="284"/>
        <end position="532"/>
    </location>
</feature>
<feature type="modified residue" description="Phosphohistidine" evidence="12">
    <location>
        <position position="45"/>
    </location>
</feature>
<evidence type="ECO:0000256" key="5">
    <source>
        <dbReference type="ARBA" id="ARBA00022553"/>
    </source>
</evidence>
<dbReference type="InterPro" id="IPR036061">
    <property type="entry name" value="CheW-like_dom_sf"/>
</dbReference>
<evidence type="ECO:0000256" key="13">
    <source>
        <dbReference type="SAM" id="MobiDB-lite"/>
    </source>
</evidence>
<dbReference type="CDD" id="cd00731">
    <property type="entry name" value="CheA_reg"/>
    <property type="match status" value="1"/>
</dbReference>
<evidence type="ECO:0000313" key="18">
    <source>
        <dbReference type="Proteomes" id="UP000481421"/>
    </source>
</evidence>
<dbReference type="InterPro" id="IPR036890">
    <property type="entry name" value="HATPase_C_sf"/>
</dbReference>
<dbReference type="PROSITE" id="PS50109">
    <property type="entry name" value="HIS_KIN"/>
    <property type="match status" value="1"/>
</dbReference>
<dbReference type="Pfam" id="PF01627">
    <property type="entry name" value="Hpt"/>
    <property type="match status" value="1"/>
</dbReference>
<evidence type="ECO:0000256" key="3">
    <source>
        <dbReference type="ARBA" id="ARBA00021495"/>
    </source>
</evidence>
<evidence type="ECO:0000256" key="12">
    <source>
        <dbReference type="PROSITE-ProRule" id="PRU00110"/>
    </source>
</evidence>
<dbReference type="EMBL" id="JAAIKE010000002">
    <property type="protein sequence ID" value="NEX46155.1"/>
    <property type="molecule type" value="Genomic_DNA"/>
</dbReference>
<keyword evidence="6" id="KW-0808">Transferase</keyword>
<dbReference type="PANTHER" id="PTHR43395">
    <property type="entry name" value="SENSOR HISTIDINE KINASE CHEA"/>
    <property type="match status" value="1"/>
</dbReference>
<dbReference type="InterPro" id="IPR051315">
    <property type="entry name" value="Bact_Chemotaxis_CheA"/>
</dbReference>
<reference evidence="17 18" key="1">
    <citation type="submission" date="2020-02" db="EMBL/GenBank/DDBJ databases">
        <title>Rhodobacter algicola sp. nov., isolated from microalga culture.</title>
        <authorList>
            <person name="Park C.-Y."/>
        </authorList>
    </citation>
    <scope>NUCLEOTIDE SEQUENCE [LARGE SCALE GENOMIC DNA]</scope>
    <source>
        <strain evidence="17 18">ETT8</strain>
    </source>
</reference>
<evidence type="ECO:0000256" key="6">
    <source>
        <dbReference type="ARBA" id="ARBA00022679"/>
    </source>
</evidence>
<keyword evidence="5 12" id="KW-0597">Phosphoprotein</keyword>
<keyword evidence="8" id="KW-0418">Kinase</keyword>
<dbReference type="InterPro" id="IPR005467">
    <property type="entry name" value="His_kinase_dom"/>
</dbReference>
<dbReference type="SMART" id="SM00387">
    <property type="entry name" value="HATPase_c"/>
    <property type="match status" value="1"/>
</dbReference>
<dbReference type="RefSeq" id="WP_164610585.1">
    <property type="nucleotide sequence ID" value="NZ_JAAIKE010000002.1"/>
</dbReference>
<feature type="compositionally biased region" description="Low complexity" evidence="13">
    <location>
        <begin position="126"/>
        <end position="142"/>
    </location>
</feature>
<feature type="compositionally biased region" description="Pro residues" evidence="13">
    <location>
        <begin position="264"/>
        <end position="275"/>
    </location>
</feature>
<evidence type="ECO:0000256" key="10">
    <source>
        <dbReference type="ARBA" id="ARBA00023012"/>
    </source>
</evidence>
<dbReference type="Gene3D" id="3.30.565.10">
    <property type="entry name" value="Histidine kinase-like ATPase, C-terminal domain"/>
    <property type="match status" value="1"/>
</dbReference>
<dbReference type="GO" id="GO:0006935">
    <property type="term" value="P:chemotaxis"/>
    <property type="evidence" value="ECO:0007669"/>
    <property type="project" value="UniProtKB-KW"/>
</dbReference>
<dbReference type="PRINTS" id="PR00344">
    <property type="entry name" value="BCTRLSENSOR"/>
</dbReference>
<dbReference type="GO" id="GO:0005737">
    <property type="term" value="C:cytoplasm"/>
    <property type="evidence" value="ECO:0007669"/>
    <property type="project" value="InterPro"/>
</dbReference>
<dbReference type="SMART" id="SM00073">
    <property type="entry name" value="HPT"/>
    <property type="match status" value="1"/>
</dbReference>
<dbReference type="PROSITE" id="PS50851">
    <property type="entry name" value="CHEW"/>
    <property type="match status" value="1"/>
</dbReference>
<name>A0A6B3RQ68_9RHOB</name>
<evidence type="ECO:0000259" key="15">
    <source>
        <dbReference type="PROSITE" id="PS50851"/>
    </source>
</evidence>
<dbReference type="SMART" id="SM01231">
    <property type="entry name" value="H-kinase_dim"/>
    <property type="match status" value="1"/>
</dbReference>
<dbReference type="Gene3D" id="2.30.30.40">
    <property type="entry name" value="SH3 Domains"/>
    <property type="match status" value="1"/>
</dbReference>
<keyword evidence="7" id="KW-0547">Nucleotide-binding</keyword>
<dbReference type="GO" id="GO:0000155">
    <property type="term" value="F:phosphorelay sensor kinase activity"/>
    <property type="evidence" value="ECO:0007669"/>
    <property type="project" value="InterPro"/>
</dbReference>
<evidence type="ECO:0000259" key="16">
    <source>
        <dbReference type="PROSITE" id="PS50894"/>
    </source>
</evidence>
<proteinExistence type="predicted"/>
<dbReference type="InterPro" id="IPR003594">
    <property type="entry name" value="HATPase_dom"/>
</dbReference>
<dbReference type="InterPro" id="IPR004105">
    <property type="entry name" value="CheA-like_dim"/>
</dbReference>
<dbReference type="Pfam" id="PF02518">
    <property type="entry name" value="HATPase_c"/>
    <property type="match status" value="1"/>
</dbReference>
<dbReference type="InterPro" id="IPR036097">
    <property type="entry name" value="HisK_dim/P_sf"/>
</dbReference>
<dbReference type="InterPro" id="IPR008207">
    <property type="entry name" value="Sig_transdc_His_kin_Hpt_dom"/>
</dbReference>
<evidence type="ECO:0000259" key="14">
    <source>
        <dbReference type="PROSITE" id="PS50109"/>
    </source>
</evidence>
<dbReference type="CDD" id="cd00088">
    <property type="entry name" value="HPT"/>
    <property type="match status" value="1"/>
</dbReference>
<dbReference type="GO" id="GO:0005524">
    <property type="term" value="F:ATP binding"/>
    <property type="evidence" value="ECO:0007669"/>
    <property type="project" value="UniProtKB-KW"/>
</dbReference>
<evidence type="ECO:0000256" key="8">
    <source>
        <dbReference type="ARBA" id="ARBA00022777"/>
    </source>
</evidence>
<dbReference type="InterPro" id="IPR004358">
    <property type="entry name" value="Sig_transdc_His_kin-like_C"/>
</dbReference>